<keyword evidence="11" id="KW-1185">Reference proteome</keyword>
<evidence type="ECO:0000256" key="6">
    <source>
        <dbReference type="ARBA" id="ARBA00022777"/>
    </source>
</evidence>
<dbReference type="PANTHER" id="PTHR43065:SF10">
    <property type="entry name" value="PEROXIDE STRESS-ACTIVATED HISTIDINE KINASE MAK3"/>
    <property type="match status" value="1"/>
</dbReference>
<organism evidence="10 11">
    <name type="scientific">Anaeromonas frigoriresistens</name>
    <dbReference type="NCBI Taxonomy" id="2683708"/>
    <lineage>
        <taxon>Bacteria</taxon>
        <taxon>Bacillati</taxon>
        <taxon>Bacillota</taxon>
        <taxon>Tissierellia</taxon>
        <taxon>Tissierellales</taxon>
        <taxon>Thermohalobacteraceae</taxon>
        <taxon>Anaeromonas</taxon>
    </lineage>
</organism>
<dbReference type="EC" id="2.7.13.3" evidence="2"/>
<keyword evidence="7 10" id="KW-0067">ATP-binding</keyword>
<evidence type="ECO:0000256" key="2">
    <source>
        <dbReference type="ARBA" id="ARBA00012438"/>
    </source>
</evidence>
<protein>
    <recommendedName>
        <fullName evidence="2">histidine kinase</fullName>
        <ecNumber evidence="2">2.7.13.3</ecNumber>
    </recommendedName>
</protein>
<dbReference type="RefSeq" id="WP_203365118.1">
    <property type="nucleotide sequence ID" value="NZ_WSFT01000013.1"/>
</dbReference>
<evidence type="ECO:0000313" key="11">
    <source>
        <dbReference type="Proteomes" id="UP000724672"/>
    </source>
</evidence>
<dbReference type="GO" id="GO:0000160">
    <property type="term" value="P:phosphorelay signal transduction system"/>
    <property type="evidence" value="ECO:0007669"/>
    <property type="project" value="UniProtKB-KW"/>
</dbReference>
<dbReference type="PRINTS" id="PR00344">
    <property type="entry name" value="BCTRLSENSOR"/>
</dbReference>
<keyword evidence="8" id="KW-0902">Two-component regulatory system</keyword>
<dbReference type="GO" id="GO:0005524">
    <property type="term" value="F:ATP binding"/>
    <property type="evidence" value="ECO:0007669"/>
    <property type="project" value="UniProtKB-KW"/>
</dbReference>
<accession>A0A942Z7E9</accession>
<keyword evidence="4" id="KW-0808">Transferase</keyword>
<keyword evidence="6" id="KW-0418">Kinase</keyword>
<evidence type="ECO:0000259" key="9">
    <source>
        <dbReference type="PROSITE" id="PS50109"/>
    </source>
</evidence>
<evidence type="ECO:0000256" key="1">
    <source>
        <dbReference type="ARBA" id="ARBA00000085"/>
    </source>
</evidence>
<dbReference type="PROSITE" id="PS50109">
    <property type="entry name" value="HIS_KIN"/>
    <property type="match status" value="1"/>
</dbReference>
<dbReference type="Pfam" id="PF02518">
    <property type="entry name" value="HATPase_c"/>
    <property type="match status" value="1"/>
</dbReference>
<comment type="caution">
    <text evidence="10">The sequence shown here is derived from an EMBL/GenBank/DDBJ whole genome shotgun (WGS) entry which is preliminary data.</text>
</comment>
<comment type="catalytic activity">
    <reaction evidence="1">
        <text>ATP + protein L-histidine = ADP + protein N-phospho-L-histidine.</text>
        <dbReference type="EC" id="2.7.13.3"/>
    </reaction>
</comment>
<dbReference type="PANTHER" id="PTHR43065">
    <property type="entry name" value="SENSOR HISTIDINE KINASE"/>
    <property type="match status" value="1"/>
</dbReference>
<dbReference type="Gene3D" id="3.30.565.10">
    <property type="entry name" value="Histidine kinase-like ATPase, C-terminal domain"/>
    <property type="match status" value="1"/>
</dbReference>
<evidence type="ECO:0000256" key="3">
    <source>
        <dbReference type="ARBA" id="ARBA00022553"/>
    </source>
</evidence>
<dbReference type="GO" id="GO:0004673">
    <property type="term" value="F:protein histidine kinase activity"/>
    <property type="evidence" value="ECO:0007669"/>
    <property type="project" value="UniProtKB-EC"/>
</dbReference>
<reference evidence="10" key="1">
    <citation type="submission" date="2019-12" db="EMBL/GenBank/DDBJ databases">
        <title>Clostridiaceae gen. nov. sp. nov., isolated from sediment in Xinjiang, China.</title>
        <authorList>
            <person name="Zhang R."/>
        </authorList>
    </citation>
    <scope>NUCLEOTIDE SEQUENCE</scope>
    <source>
        <strain evidence="10">D2Q-11</strain>
    </source>
</reference>
<dbReference type="SUPFAM" id="SSF55874">
    <property type="entry name" value="ATPase domain of HSP90 chaperone/DNA topoisomerase II/histidine kinase"/>
    <property type="match status" value="1"/>
</dbReference>
<evidence type="ECO:0000256" key="5">
    <source>
        <dbReference type="ARBA" id="ARBA00022741"/>
    </source>
</evidence>
<name>A0A942Z7E9_9FIRM</name>
<dbReference type="InterPro" id="IPR003594">
    <property type="entry name" value="HATPase_dom"/>
</dbReference>
<dbReference type="SMART" id="SM00387">
    <property type="entry name" value="HATPase_c"/>
    <property type="match status" value="1"/>
</dbReference>
<dbReference type="InterPro" id="IPR004358">
    <property type="entry name" value="Sig_transdc_His_kin-like_C"/>
</dbReference>
<keyword evidence="5" id="KW-0547">Nucleotide-binding</keyword>
<gene>
    <name evidence="10" type="ORF">GOQ27_01865</name>
</gene>
<feature type="domain" description="Histidine kinase" evidence="9">
    <location>
        <begin position="1"/>
        <end position="106"/>
    </location>
</feature>
<evidence type="ECO:0000256" key="8">
    <source>
        <dbReference type="ARBA" id="ARBA00023012"/>
    </source>
</evidence>
<evidence type="ECO:0000256" key="4">
    <source>
        <dbReference type="ARBA" id="ARBA00022679"/>
    </source>
</evidence>
<dbReference type="InterPro" id="IPR005467">
    <property type="entry name" value="His_kinase_dom"/>
</dbReference>
<evidence type="ECO:0000313" key="10">
    <source>
        <dbReference type="EMBL" id="MBS4537188.1"/>
    </source>
</evidence>
<proteinExistence type="predicted"/>
<dbReference type="InterPro" id="IPR036890">
    <property type="entry name" value="HATPase_C_sf"/>
</dbReference>
<keyword evidence="3" id="KW-0597">Phosphoprotein</keyword>
<evidence type="ECO:0000256" key="7">
    <source>
        <dbReference type="ARBA" id="ARBA00022840"/>
    </source>
</evidence>
<sequence length="180" mass="20356">MKELSLHILDIIQNSIVAKATMINVDISEDIKNNKFSIGIKDNGIGIKKNILNDVLNPFVTTRKTRKVGLGLSLFKATAERCRGKLILNSKENVGTEIYVEMEYNNIDRPPLGSIEDTLISILSGEGNEIDIEYTHNVNGNIFTFDTVEIKKMIDGVEITSPEIILWLKDYIKENIRELY</sequence>
<dbReference type="Proteomes" id="UP000724672">
    <property type="component" value="Unassembled WGS sequence"/>
</dbReference>
<dbReference type="EMBL" id="WSFT01000013">
    <property type="protein sequence ID" value="MBS4537188.1"/>
    <property type="molecule type" value="Genomic_DNA"/>
</dbReference>
<dbReference type="AlphaFoldDB" id="A0A942Z7E9"/>